<dbReference type="HOGENOM" id="CLU_022884_1_0_1"/>
<organism evidence="4">
    <name type="scientific">Chaetomium thermophilum (strain DSM 1495 / CBS 144.50 / IMI 039719)</name>
    <name type="common">Thermochaetoides thermophila</name>
    <dbReference type="NCBI Taxonomy" id="759272"/>
    <lineage>
        <taxon>Eukaryota</taxon>
        <taxon>Fungi</taxon>
        <taxon>Dikarya</taxon>
        <taxon>Ascomycota</taxon>
        <taxon>Pezizomycotina</taxon>
        <taxon>Sordariomycetes</taxon>
        <taxon>Sordariomycetidae</taxon>
        <taxon>Sordariales</taxon>
        <taxon>Chaetomiaceae</taxon>
        <taxon>Thermochaetoides</taxon>
    </lineage>
</organism>
<feature type="compositionally biased region" description="Polar residues" evidence="1">
    <location>
        <begin position="358"/>
        <end position="373"/>
    </location>
</feature>
<evidence type="ECO:0000313" key="4">
    <source>
        <dbReference type="Proteomes" id="UP000008066"/>
    </source>
</evidence>
<dbReference type="GeneID" id="18260428"/>
<dbReference type="InterPro" id="IPR046348">
    <property type="entry name" value="SIS_dom_sf"/>
</dbReference>
<dbReference type="SUPFAM" id="SSF53697">
    <property type="entry name" value="SIS domain"/>
    <property type="match status" value="1"/>
</dbReference>
<feature type="region of interest" description="Disordered" evidence="1">
    <location>
        <begin position="308"/>
        <end position="401"/>
    </location>
</feature>
<dbReference type="STRING" id="759272.G0SEI8"/>
<dbReference type="Gene3D" id="3.40.50.10490">
    <property type="entry name" value="Glucose-6-phosphate isomerase like protein, domain 1"/>
    <property type="match status" value="1"/>
</dbReference>
<dbReference type="InterPro" id="IPR001347">
    <property type="entry name" value="SIS_dom"/>
</dbReference>
<sequence length="533" mass="55676">MKQQDSPPEHPRARAHGPVQNSEVYLLRQHLPPPFTSIPPPSPPSPITPAEPDYLVDCSGAVVPAVNISSLTLADQTSLAAACDEKLAAEDRVSKGVHVLATEAAALQNLATIYSGDKPTRERFARAVDVLVRTANQGGKVVVIGVGKSGHIARKLVATFNSLALHAVFLHPTEALHGDLGIIGEKDALLLITYSGKTPELRALLPHLAKELPLLLLTGHQKPEGVELLRESADRMARKGETILLPAPVHELETVSFGVAAPTTSTTAALAVGDALAIVVSHEVHGDKEGGVAGVFGRNHPGGAIGKALAESQARSEPQDDCRDAGVSETELSLSSSPSSESESSLGSTSSDEEDGRSTPTSVTSLTESSTAVASAVDDDGEEDVTTPTITAKPPTSSTQPTILSMAVFPEQIPLFTENDDSVTGVDILRAAYASPSGWLSLDDKEIISPCRIKALPTAELSLPLPQIRSRLAISKERMVPVAAGTDVNVAKAWIRGLRAAMGPASQYGDDGVVAVFEGGETVGYLEVGKLLG</sequence>
<keyword evidence="4" id="KW-1185">Reference proteome</keyword>
<dbReference type="Proteomes" id="UP000008066">
    <property type="component" value="Unassembled WGS sequence"/>
</dbReference>
<feature type="compositionally biased region" description="Basic and acidic residues" evidence="1">
    <location>
        <begin position="317"/>
        <end position="326"/>
    </location>
</feature>
<dbReference type="GO" id="GO:0097367">
    <property type="term" value="F:carbohydrate derivative binding"/>
    <property type="evidence" value="ECO:0007669"/>
    <property type="project" value="InterPro"/>
</dbReference>
<dbReference type="GO" id="GO:1901135">
    <property type="term" value="P:carbohydrate derivative metabolic process"/>
    <property type="evidence" value="ECO:0007669"/>
    <property type="project" value="InterPro"/>
</dbReference>
<accession>G0SEI8</accession>
<dbReference type="AlphaFoldDB" id="G0SEI8"/>
<proteinExistence type="predicted"/>
<gene>
    <name evidence="3" type="ORF">CTHT_0063900</name>
</gene>
<dbReference type="OrthoDB" id="1872003at2759"/>
<evidence type="ECO:0000259" key="2">
    <source>
        <dbReference type="PROSITE" id="PS51464"/>
    </source>
</evidence>
<name>G0SEI8_CHATD</name>
<dbReference type="KEGG" id="cthr:CTHT_0063900"/>
<dbReference type="EMBL" id="GL988046">
    <property type="protein sequence ID" value="EGS18365.1"/>
    <property type="molecule type" value="Genomic_DNA"/>
</dbReference>
<dbReference type="PROSITE" id="PS51464">
    <property type="entry name" value="SIS"/>
    <property type="match status" value="1"/>
</dbReference>
<feature type="compositionally biased region" description="Pro residues" evidence="1">
    <location>
        <begin position="31"/>
        <end position="49"/>
    </location>
</feature>
<dbReference type="PANTHER" id="PTHR38418:SF2">
    <property type="entry name" value="SUGAR ISOMERASE, KPSF_GUTQ (AFU_ORTHOLOGUE AFUA_6G08860)"/>
    <property type="match status" value="1"/>
</dbReference>
<dbReference type="RefSeq" id="XP_006696696.1">
    <property type="nucleotide sequence ID" value="XM_006696633.1"/>
</dbReference>
<feature type="domain" description="SIS" evidence="2">
    <location>
        <begin position="131"/>
        <end position="283"/>
    </location>
</feature>
<dbReference type="PANTHER" id="PTHR38418">
    <property type="entry name" value="SUGAR ISOMERASE, KPSF/GUTQ (AFU_ORTHOLOGUE AFUA_6G08860)"/>
    <property type="match status" value="1"/>
</dbReference>
<evidence type="ECO:0000313" key="3">
    <source>
        <dbReference type="EMBL" id="EGS18365.1"/>
    </source>
</evidence>
<feature type="region of interest" description="Disordered" evidence="1">
    <location>
        <begin position="1"/>
        <end position="51"/>
    </location>
</feature>
<dbReference type="OMA" id="FTENDDS"/>
<feature type="compositionally biased region" description="Polar residues" evidence="1">
    <location>
        <begin position="386"/>
        <end position="401"/>
    </location>
</feature>
<feature type="compositionally biased region" description="Low complexity" evidence="1">
    <location>
        <begin position="328"/>
        <end position="350"/>
    </location>
</feature>
<evidence type="ECO:0000256" key="1">
    <source>
        <dbReference type="SAM" id="MobiDB-lite"/>
    </source>
</evidence>
<protein>
    <submittedName>
        <fullName evidence="3">Putative sugar binding protein</fullName>
    </submittedName>
</protein>
<dbReference type="Pfam" id="PF01380">
    <property type="entry name" value="SIS"/>
    <property type="match status" value="1"/>
</dbReference>
<reference evidence="3 4" key="1">
    <citation type="journal article" date="2011" name="Cell">
        <title>Insight into structure and assembly of the nuclear pore complex by utilizing the genome of a eukaryotic thermophile.</title>
        <authorList>
            <person name="Amlacher S."/>
            <person name="Sarges P."/>
            <person name="Flemming D."/>
            <person name="van Noort V."/>
            <person name="Kunze R."/>
            <person name="Devos D.P."/>
            <person name="Arumugam M."/>
            <person name="Bork P."/>
            <person name="Hurt E."/>
        </authorList>
    </citation>
    <scope>NUCLEOTIDE SEQUENCE [LARGE SCALE GENOMIC DNA]</scope>
    <source>
        <strain evidence="4">DSM 1495 / CBS 144.50 / IMI 039719</strain>
    </source>
</reference>
<dbReference type="eggNOG" id="ENOG502RXQH">
    <property type="taxonomic scope" value="Eukaryota"/>
</dbReference>